<dbReference type="InterPro" id="IPR036412">
    <property type="entry name" value="HAD-like_sf"/>
</dbReference>
<proteinExistence type="predicted"/>
<feature type="region of interest" description="Disordered" evidence="1">
    <location>
        <begin position="67"/>
        <end position="168"/>
    </location>
</feature>
<feature type="compositionally biased region" description="Polar residues" evidence="1">
    <location>
        <begin position="14"/>
        <end position="28"/>
    </location>
</feature>
<dbReference type="Proteomes" id="UP001161017">
    <property type="component" value="Unassembled WGS sequence"/>
</dbReference>
<sequence length="625" mass="66588">MSDEIAQAPKEEYTYSQSPAPQNTSDAASGSKPEIHETASSAVSPLPDSAQIRATSSAQLGITAFDPSSSTLAVNNRDIQNDPSQTPSQTQYLGAPSVPKRSSSQSKLSASSNSMPDQSANNSSALGKKRSKESLKPKSRSGSLASSSSKQAAGAGSGQQAGEVGSKKKRRGGFLGILSCCSSPENENEIELGDQAVPAKQAKVVKQKPERQAAPSISKPIPTTVAPNKPEPAQPVEQGIGGPEYSEHKAASKPKMITRSSKDKMSPDKPGNLGNHGTTEADLPEPPAATQREPPLPPLPPSSPATLDAAEKRDATILPTSTAAAAPKLATAAEPPQLIMPEETVAAQGTTINDRTPTQEAQDSDVAMPDAPVVPATRETASQDTAQQMAQTQMALPPPPPRNGQERSVPSSTHATPDDRPQQWLLPPLQSQLKGRKCLVLDLDETLVHSSFKMLHQADFTIPVEIEGQLHNVYVIKRPGVDQFMKRVGELYEVVVFTASVSKVLMVIHYSTNSTYTTLSTIDSSAKAATIIKETMSRFVLPTVFIRSIKLIVLQDLSQVGRDLKETIIIDNSPTSYIFHPQHAVPISSWFSDAHDNELLDLIPVLEDLAGNGVRDVSMVLDVSL</sequence>
<evidence type="ECO:0000313" key="3">
    <source>
        <dbReference type="EMBL" id="MDI1490355.1"/>
    </source>
</evidence>
<feature type="compositionally biased region" description="Low complexity" evidence="1">
    <location>
        <begin position="97"/>
        <end position="114"/>
    </location>
</feature>
<feature type="compositionally biased region" description="Pro residues" evidence="1">
    <location>
        <begin position="294"/>
        <end position="303"/>
    </location>
</feature>
<feature type="region of interest" description="Disordered" evidence="1">
    <location>
        <begin position="190"/>
        <end position="343"/>
    </location>
</feature>
<dbReference type="InterPro" id="IPR050365">
    <property type="entry name" value="TIM50"/>
</dbReference>
<evidence type="ECO:0000256" key="1">
    <source>
        <dbReference type="SAM" id="MobiDB-lite"/>
    </source>
</evidence>
<feature type="region of interest" description="Disordered" evidence="1">
    <location>
        <begin position="1"/>
        <end position="55"/>
    </location>
</feature>
<dbReference type="SUPFAM" id="SSF56784">
    <property type="entry name" value="HAD-like"/>
    <property type="match status" value="1"/>
</dbReference>
<gene>
    <name evidence="3" type="ORF">OHK93_001555</name>
</gene>
<feature type="domain" description="FCP1 homology" evidence="2">
    <location>
        <begin position="432"/>
        <end position="609"/>
    </location>
</feature>
<dbReference type="Gene3D" id="3.40.50.1000">
    <property type="entry name" value="HAD superfamily/HAD-like"/>
    <property type="match status" value="1"/>
</dbReference>
<dbReference type="PROSITE" id="PS50969">
    <property type="entry name" value="FCP1"/>
    <property type="match status" value="1"/>
</dbReference>
<feature type="compositionally biased region" description="Low complexity" evidence="1">
    <location>
        <begin position="195"/>
        <end position="204"/>
    </location>
</feature>
<feature type="compositionally biased region" description="Polar residues" evidence="1">
    <location>
        <begin position="67"/>
        <end position="92"/>
    </location>
</feature>
<accession>A0AA43QU53</accession>
<feature type="compositionally biased region" description="Low complexity" evidence="1">
    <location>
        <begin position="380"/>
        <end position="395"/>
    </location>
</feature>
<dbReference type="Pfam" id="PF03031">
    <property type="entry name" value="NIF"/>
    <property type="match status" value="1"/>
</dbReference>
<name>A0AA43QU53_9LECA</name>
<feature type="compositionally biased region" description="Low complexity" evidence="1">
    <location>
        <begin position="319"/>
        <end position="336"/>
    </location>
</feature>
<keyword evidence="4" id="KW-1185">Reference proteome</keyword>
<reference evidence="3" key="1">
    <citation type="journal article" date="2023" name="Genome Biol. Evol.">
        <title>First Whole Genome Sequence and Flow Cytometry Genome Size Data for the Lichen-Forming Fungus Ramalina farinacea (Ascomycota).</title>
        <authorList>
            <person name="Llewellyn T."/>
            <person name="Mian S."/>
            <person name="Hill R."/>
            <person name="Leitch I.J."/>
            <person name="Gaya E."/>
        </authorList>
    </citation>
    <scope>NUCLEOTIDE SEQUENCE</scope>
    <source>
        <strain evidence="3">LIQ254RAFAR</strain>
    </source>
</reference>
<dbReference type="AlphaFoldDB" id="A0AA43QU53"/>
<feature type="compositionally biased region" description="Polar residues" evidence="1">
    <location>
        <begin position="115"/>
        <end position="125"/>
    </location>
</feature>
<protein>
    <recommendedName>
        <fullName evidence="2">FCP1 homology domain-containing protein</fullName>
    </recommendedName>
</protein>
<dbReference type="InterPro" id="IPR004274">
    <property type="entry name" value="FCP1_dom"/>
</dbReference>
<dbReference type="CDD" id="cd07521">
    <property type="entry name" value="HAD_FCP1-like"/>
    <property type="match status" value="1"/>
</dbReference>
<evidence type="ECO:0000313" key="4">
    <source>
        <dbReference type="Proteomes" id="UP001161017"/>
    </source>
</evidence>
<dbReference type="InterPro" id="IPR023214">
    <property type="entry name" value="HAD_sf"/>
</dbReference>
<feature type="compositionally biased region" description="Low complexity" evidence="1">
    <location>
        <begin position="140"/>
        <end position="164"/>
    </location>
</feature>
<organism evidence="3 4">
    <name type="scientific">Ramalina farinacea</name>
    <dbReference type="NCBI Taxonomy" id="258253"/>
    <lineage>
        <taxon>Eukaryota</taxon>
        <taxon>Fungi</taxon>
        <taxon>Dikarya</taxon>
        <taxon>Ascomycota</taxon>
        <taxon>Pezizomycotina</taxon>
        <taxon>Lecanoromycetes</taxon>
        <taxon>OSLEUM clade</taxon>
        <taxon>Lecanoromycetidae</taxon>
        <taxon>Lecanorales</taxon>
        <taxon>Lecanorineae</taxon>
        <taxon>Ramalinaceae</taxon>
        <taxon>Ramalina</taxon>
    </lineage>
</organism>
<feature type="region of interest" description="Disordered" evidence="1">
    <location>
        <begin position="375"/>
        <end position="424"/>
    </location>
</feature>
<feature type="compositionally biased region" description="Polar residues" evidence="1">
    <location>
        <begin position="406"/>
        <end position="415"/>
    </location>
</feature>
<dbReference type="PANTHER" id="PTHR12210">
    <property type="entry name" value="DULLARD PROTEIN PHOSPHATASE"/>
    <property type="match status" value="1"/>
</dbReference>
<dbReference type="SMART" id="SM00577">
    <property type="entry name" value="CPDc"/>
    <property type="match status" value="1"/>
</dbReference>
<comment type="caution">
    <text evidence="3">The sequence shown here is derived from an EMBL/GenBank/DDBJ whole genome shotgun (WGS) entry which is preliminary data.</text>
</comment>
<dbReference type="EMBL" id="JAPUFD010000011">
    <property type="protein sequence ID" value="MDI1490355.1"/>
    <property type="molecule type" value="Genomic_DNA"/>
</dbReference>
<evidence type="ECO:0000259" key="2">
    <source>
        <dbReference type="PROSITE" id="PS50969"/>
    </source>
</evidence>